<evidence type="ECO:0000256" key="1">
    <source>
        <dbReference type="ARBA" id="ARBA00011073"/>
    </source>
</evidence>
<dbReference type="CDD" id="cd07487">
    <property type="entry name" value="Peptidases_S8_1"/>
    <property type="match status" value="1"/>
</dbReference>
<keyword evidence="3 5" id="KW-0378">Hydrolase</keyword>
<evidence type="ECO:0000256" key="3">
    <source>
        <dbReference type="ARBA" id="ARBA00022801"/>
    </source>
</evidence>
<dbReference type="SUPFAM" id="SSF81296">
    <property type="entry name" value="E set domains"/>
    <property type="match status" value="1"/>
</dbReference>
<dbReference type="PRINTS" id="PR00723">
    <property type="entry name" value="SUBTILISIN"/>
</dbReference>
<accession>A0ABP9RMM4</accession>
<keyword evidence="2 5" id="KW-0645">Protease</keyword>
<name>A0ABP9RMM4_9ACTN</name>
<dbReference type="InterPro" id="IPR036852">
    <property type="entry name" value="Peptidase_S8/S53_dom_sf"/>
</dbReference>
<comment type="caution">
    <text evidence="7">The sequence shown here is derived from an EMBL/GenBank/DDBJ whole genome shotgun (WGS) entry which is preliminary data.</text>
</comment>
<evidence type="ECO:0000256" key="4">
    <source>
        <dbReference type="ARBA" id="ARBA00022825"/>
    </source>
</evidence>
<organism evidence="7 8">
    <name type="scientific">Rugosimonospora acidiphila</name>
    <dbReference type="NCBI Taxonomy" id="556531"/>
    <lineage>
        <taxon>Bacteria</taxon>
        <taxon>Bacillati</taxon>
        <taxon>Actinomycetota</taxon>
        <taxon>Actinomycetes</taxon>
        <taxon>Micromonosporales</taxon>
        <taxon>Micromonosporaceae</taxon>
        <taxon>Rugosimonospora</taxon>
    </lineage>
</organism>
<reference evidence="8" key="1">
    <citation type="journal article" date="2019" name="Int. J. Syst. Evol. Microbiol.">
        <title>The Global Catalogue of Microorganisms (GCM) 10K type strain sequencing project: providing services to taxonomists for standard genome sequencing and annotation.</title>
        <authorList>
            <consortium name="The Broad Institute Genomics Platform"/>
            <consortium name="The Broad Institute Genome Sequencing Center for Infectious Disease"/>
            <person name="Wu L."/>
            <person name="Ma J."/>
        </authorList>
    </citation>
    <scope>NUCLEOTIDE SEQUENCE [LARGE SCALE GENOMIC DNA]</scope>
    <source>
        <strain evidence="8">JCM 18304</strain>
    </source>
</reference>
<evidence type="ECO:0000259" key="6">
    <source>
        <dbReference type="Pfam" id="PF00082"/>
    </source>
</evidence>
<gene>
    <name evidence="7" type="ORF">GCM10023322_09920</name>
</gene>
<evidence type="ECO:0000256" key="5">
    <source>
        <dbReference type="PROSITE-ProRule" id="PRU01240"/>
    </source>
</evidence>
<dbReference type="Proteomes" id="UP001501570">
    <property type="component" value="Unassembled WGS sequence"/>
</dbReference>
<feature type="active site" description="Charge relay system" evidence="5">
    <location>
        <position position="200"/>
    </location>
</feature>
<dbReference type="PANTHER" id="PTHR43806:SF65">
    <property type="entry name" value="SERINE PROTEASE APRX"/>
    <property type="match status" value="1"/>
</dbReference>
<dbReference type="PROSITE" id="PS00137">
    <property type="entry name" value="SUBTILASE_HIS"/>
    <property type="match status" value="1"/>
</dbReference>
<evidence type="ECO:0000313" key="7">
    <source>
        <dbReference type="EMBL" id="GAA5179565.1"/>
    </source>
</evidence>
<dbReference type="Gene3D" id="3.40.50.200">
    <property type="entry name" value="Peptidase S8/S53 domain"/>
    <property type="match status" value="1"/>
</dbReference>
<sequence length="1084" mass="111981">MSGKAASEGTAKPATVTLLTGDRVTVTRPGSQDVRVAPAKGREHLTFLTNRVGGDVYVIPQDAVTLVQSGKLDRQLFNVSALVRFGYDDAGRDTLPLIVEYQAGTARPAAVDAHGARVTRNLPAVNGAAVVATKDSTNALWPSLVSGAGTAHPDVAPGIARIWLDGQRKLLDDVSDQQIGAPAAWQAGYTGAGVTVAVLDGGIDTTHPDLAGKVVAEQNFSADPSPTDTFGHGTHVASIIAGTGAASGGQYKGVAPDAKLADGKVCESDFCDDSAILAGMQWAAADEHAKVVNISIGGGDLPGVDPLEQAVNDLTAQYGTLFVIAAGNDGADGTVESPGSADAALTVGAVDSKDQLADFSSRGPRVGDSALKPDITAPGVDIIAARAAGTELGEPVGDSYVKLSGTSMATPHVTGAVALLAQQHPEWSAAQFKAALMASAKPNPDLTAYEQGAGRVDVRRAIGQTVTSDPASVSLGLQRWPHNDDQPVNKTVTYHNAGTAEVTLNLALNVTGPDDTAPVAGMFTLDANQVTVPAGGQAQVTLTADTRGSGPDGRYSGELLATAAGGTQVSTPVGVDKEVESYNLTISFVDGKGAASTDNAAQLIGTDPANTGLLDFPYDPSGTVTLRLPKGHYDLESAIYTDNGGQYPDLAMVAEPGLNLTGDTHVTLDARITKPIDLTVPDPTATAYLCFVGYDHVTSTTSIGVGALGETFDGITTAQVGPSLPPTELRGAIASQFVKANADGSAAGTPYVYAVGEFPAGGLPTGFVKHYAKKDLATVRSEFAAVQPGDDANYLFEYAESPLGTGAWSAAIPVTLPSTLTRYLNKASWNNELDTGTTGPDGFPLTDAALTSAATYQPNRKYQERWNNGPFGPAFPTPSLPFDFVTRQGDELIVDPALFSDASGHSGGSAYDSGLITVYRNGVQLAQQPAPGGEFTLPADTAQYRVQTQATRSGFSGLSSTVTAAWTFRSGHVSGTGFAPLPVMAVRFTPKLDPSNRAPAGRFTIPVAVAHQLGSTSAKIRKLRVDVSYNDGQTWRPVALRESKNDWTATVNQPAGGFVSLRASATDSAGNTVEQTIIHAYSVK</sequence>
<protein>
    <submittedName>
        <fullName evidence="7">S8 family serine peptidase</fullName>
    </submittedName>
</protein>
<dbReference type="PROSITE" id="PS00138">
    <property type="entry name" value="SUBTILASE_SER"/>
    <property type="match status" value="1"/>
</dbReference>
<evidence type="ECO:0000313" key="8">
    <source>
        <dbReference type="Proteomes" id="UP001501570"/>
    </source>
</evidence>
<comment type="similarity">
    <text evidence="1 5">Belongs to the peptidase S8 family.</text>
</comment>
<dbReference type="InterPro" id="IPR014756">
    <property type="entry name" value="Ig_E-set"/>
</dbReference>
<dbReference type="EMBL" id="BAABJQ010000002">
    <property type="protein sequence ID" value="GAA5179565.1"/>
    <property type="molecule type" value="Genomic_DNA"/>
</dbReference>
<feature type="active site" description="Charge relay system" evidence="5">
    <location>
        <position position="407"/>
    </location>
</feature>
<dbReference type="InterPro" id="IPR023828">
    <property type="entry name" value="Peptidase_S8_Ser-AS"/>
</dbReference>
<dbReference type="PIRSF" id="PIRSF037854">
    <property type="entry name" value="Dihydropyridine_esterase"/>
    <property type="match status" value="1"/>
</dbReference>
<dbReference type="Pfam" id="PF00082">
    <property type="entry name" value="Peptidase_S8"/>
    <property type="match status" value="1"/>
</dbReference>
<dbReference type="InterPro" id="IPR050131">
    <property type="entry name" value="Peptidase_S8_subtilisin-like"/>
</dbReference>
<dbReference type="InterPro" id="IPR015500">
    <property type="entry name" value="Peptidase_S8_subtilisin-rel"/>
</dbReference>
<dbReference type="SUPFAM" id="SSF52743">
    <property type="entry name" value="Subtilisin-like"/>
    <property type="match status" value="1"/>
</dbReference>
<feature type="domain" description="Peptidase S8/S53" evidence="6">
    <location>
        <begin position="191"/>
        <end position="454"/>
    </location>
</feature>
<dbReference type="InterPro" id="IPR022398">
    <property type="entry name" value="Peptidase_S8_His-AS"/>
</dbReference>
<keyword evidence="4 5" id="KW-0720">Serine protease</keyword>
<dbReference type="InterPro" id="IPR000209">
    <property type="entry name" value="Peptidase_S8/S53_dom"/>
</dbReference>
<proteinExistence type="inferred from homology"/>
<feature type="active site" description="Charge relay system" evidence="5">
    <location>
        <position position="232"/>
    </location>
</feature>
<dbReference type="Gene3D" id="2.60.40.650">
    <property type="match status" value="1"/>
</dbReference>
<keyword evidence="8" id="KW-1185">Reference proteome</keyword>
<evidence type="ECO:0000256" key="2">
    <source>
        <dbReference type="ARBA" id="ARBA00022670"/>
    </source>
</evidence>
<dbReference type="InterPro" id="IPR017297">
    <property type="entry name" value="Peptidase_S8A_DPH-A"/>
</dbReference>
<dbReference type="PROSITE" id="PS51892">
    <property type="entry name" value="SUBTILASE"/>
    <property type="match status" value="1"/>
</dbReference>
<dbReference type="PANTHER" id="PTHR43806">
    <property type="entry name" value="PEPTIDASE S8"/>
    <property type="match status" value="1"/>
</dbReference>